<dbReference type="AlphaFoldDB" id="A0A9P6KN12"/>
<comment type="similarity">
    <text evidence="3">Belongs to the SPT4 family.</text>
</comment>
<keyword evidence="6" id="KW-0539">Nucleus</keyword>
<comment type="subcellular location">
    <subcellularLocation>
        <location evidence="2">Chromosome</location>
        <location evidence="2">Centromere</location>
    </subcellularLocation>
    <subcellularLocation>
        <location evidence="1">Nucleus</location>
    </subcellularLocation>
</comment>
<dbReference type="GO" id="GO:0032044">
    <property type="term" value="C:DSIF complex"/>
    <property type="evidence" value="ECO:0007669"/>
    <property type="project" value="TreeGrafter"/>
</dbReference>
<name>A0A9P6KN12_9PLEO</name>
<keyword evidence="5" id="KW-0804">Transcription</keyword>
<evidence type="ECO:0000256" key="3">
    <source>
        <dbReference type="ARBA" id="ARBA00010464"/>
    </source>
</evidence>
<dbReference type="Pfam" id="PF06093">
    <property type="entry name" value="Spt4"/>
    <property type="match status" value="1"/>
</dbReference>
<feature type="compositionally biased region" description="Polar residues" evidence="9">
    <location>
        <begin position="53"/>
        <end position="67"/>
    </location>
</feature>
<protein>
    <recommendedName>
        <fullName evidence="4">Transcription elongation factor SPT4</fullName>
    </recommendedName>
    <alternativeName>
        <fullName evidence="8">Chromatin elongation factor SPT4</fullName>
    </alternativeName>
</protein>
<evidence type="ECO:0000256" key="7">
    <source>
        <dbReference type="ARBA" id="ARBA00023328"/>
    </source>
</evidence>
<dbReference type="GO" id="GO:0006355">
    <property type="term" value="P:regulation of DNA-templated transcription"/>
    <property type="evidence" value="ECO:0007669"/>
    <property type="project" value="InterPro"/>
</dbReference>
<gene>
    <name evidence="11" type="ORF">PMIN01_10195</name>
</gene>
<dbReference type="Gene3D" id="3.30.40.210">
    <property type="match status" value="1"/>
</dbReference>
<evidence type="ECO:0000256" key="6">
    <source>
        <dbReference type="ARBA" id="ARBA00023242"/>
    </source>
</evidence>
<evidence type="ECO:0000256" key="2">
    <source>
        <dbReference type="ARBA" id="ARBA00004584"/>
    </source>
</evidence>
<sequence length="298" mass="32508">MVNRGRAVVKKALGKYKDIWENDHGEEVSPPSSPERGKAKSRQPVLSRKLSSEAPSETRQDSQSPEQSAARGEALAHLFDDDNTIAEDQDQPVPVVEPATALSLARFLNSAPREHQQAPIRESQPTAPSEELPVSPKPVPSKKARARNPASASKAPAVQSIEQQEGIENTDNMANANNFVPTNQLRHLRACMVCSIVKTESQFKTQGCPNCESFLQLRGEHEQVQACTSQVFEGLITVSNTTKSWVARWQRLEGYVPGVYAVQVEGLLPEDVISAAEDAGVHYIPRDGSVNEALPTDA</sequence>
<dbReference type="GO" id="GO:0140673">
    <property type="term" value="P:transcription elongation-coupled chromatin remodeling"/>
    <property type="evidence" value="ECO:0007669"/>
    <property type="project" value="InterPro"/>
</dbReference>
<dbReference type="OrthoDB" id="248751at2759"/>
<dbReference type="PANTHER" id="PTHR12882:SF1">
    <property type="entry name" value="TRANSCRIPTION ELONGATION FACTOR SPT4"/>
    <property type="match status" value="1"/>
</dbReference>
<reference evidence="11" key="1">
    <citation type="journal article" date="2020" name="Mol. Plant Microbe Interact.">
        <title>Genome Sequence of the Biocontrol Agent Coniothyrium minitans strain Conio (IMI 134523).</title>
        <authorList>
            <person name="Patel D."/>
            <person name="Shittu T.A."/>
            <person name="Baroncelli R."/>
            <person name="Muthumeenakshi S."/>
            <person name="Osborne T.H."/>
            <person name="Janganan T.K."/>
            <person name="Sreenivasaprasad S."/>
        </authorList>
    </citation>
    <scope>NUCLEOTIDE SEQUENCE</scope>
    <source>
        <strain evidence="11">Conio</strain>
    </source>
</reference>
<evidence type="ECO:0000313" key="12">
    <source>
        <dbReference type="Proteomes" id="UP000756921"/>
    </source>
</evidence>
<keyword evidence="7" id="KW-0137">Centromere</keyword>
<feature type="compositionally biased region" description="Basic and acidic residues" evidence="9">
    <location>
        <begin position="15"/>
        <end position="27"/>
    </location>
</feature>
<proteinExistence type="inferred from homology"/>
<dbReference type="InterPro" id="IPR029040">
    <property type="entry name" value="RPABC4/Spt4"/>
</dbReference>
<dbReference type="GO" id="GO:0000775">
    <property type="term" value="C:chromosome, centromeric region"/>
    <property type="evidence" value="ECO:0007669"/>
    <property type="project" value="UniProtKB-SubCell"/>
</dbReference>
<accession>A0A9P6KN12</accession>
<dbReference type="EMBL" id="WJXW01000011">
    <property type="protein sequence ID" value="KAF9732266.1"/>
    <property type="molecule type" value="Genomic_DNA"/>
</dbReference>
<feature type="region of interest" description="Disordered" evidence="9">
    <location>
        <begin position="13"/>
        <end position="94"/>
    </location>
</feature>
<evidence type="ECO:0000256" key="4">
    <source>
        <dbReference type="ARBA" id="ARBA00020182"/>
    </source>
</evidence>
<comment type="caution">
    <text evidence="11">The sequence shown here is derived from an EMBL/GenBank/DDBJ whole genome shotgun (WGS) entry which is preliminary data.</text>
</comment>
<dbReference type="InterPro" id="IPR038510">
    <property type="entry name" value="Spt4_sf"/>
</dbReference>
<keyword evidence="12" id="KW-1185">Reference proteome</keyword>
<dbReference type="InterPro" id="IPR009287">
    <property type="entry name" value="Spt4"/>
</dbReference>
<evidence type="ECO:0000256" key="1">
    <source>
        <dbReference type="ARBA" id="ARBA00004123"/>
    </source>
</evidence>
<dbReference type="GO" id="GO:0000993">
    <property type="term" value="F:RNA polymerase II complex binding"/>
    <property type="evidence" value="ECO:0007669"/>
    <property type="project" value="TreeGrafter"/>
</dbReference>
<feature type="region of interest" description="Disordered" evidence="9">
    <location>
        <begin position="111"/>
        <end position="161"/>
    </location>
</feature>
<dbReference type="PANTHER" id="PTHR12882">
    <property type="entry name" value="SUPPRESSOR OF TY 4"/>
    <property type="match status" value="1"/>
</dbReference>
<evidence type="ECO:0000256" key="9">
    <source>
        <dbReference type="SAM" id="MobiDB-lite"/>
    </source>
</evidence>
<evidence type="ECO:0000259" key="10">
    <source>
        <dbReference type="SMART" id="SM01389"/>
    </source>
</evidence>
<evidence type="ECO:0000256" key="8">
    <source>
        <dbReference type="ARBA" id="ARBA00029869"/>
    </source>
</evidence>
<dbReference type="SUPFAM" id="SSF63393">
    <property type="entry name" value="RNA polymerase subunits"/>
    <property type="match status" value="1"/>
</dbReference>
<feature type="compositionally biased region" description="Acidic residues" evidence="9">
    <location>
        <begin position="81"/>
        <end position="90"/>
    </location>
</feature>
<evidence type="ECO:0000256" key="5">
    <source>
        <dbReference type="ARBA" id="ARBA00023163"/>
    </source>
</evidence>
<feature type="domain" description="Spt4/RpoE2 zinc finger" evidence="10">
    <location>
        <begin position="188"/>
        <end position="265"/>
    </location>
</feature>
<dbReference type="GO" id="GO:0008270">
    <property type="term" value="F:zinc ion binding"/>
    <property type="evidence" value="ECO:0007669"/>
    <property type="project" value="InterPro"/>
</dbReference>
<dbReference type="InterPro" id="IPR022800">
    <property type="entry name" value="Spt4/RpoE2_Znf"/>
</dbReference>
<evidence type="ECO:0000313" key="11">
    <source>
        <dbReference type="EMBL" id="KAF9732266.1"/>
    </source>
</evidence>
<dbReference type="Proteomes" id="UP000756921">
    <property type="component" value="Unassembled WGS sequence"/>
</dbReference>
<dbReference type="SMART" id="SM01389">
    <property type="entry name" value="Spt4"/>
    <property type="match status" value="1"/>
</dbReference>
<dbReference type="CDD" id="cd07973">
    <property type="entry name" value="Spt4"/>
    <property type="match status" value="1"/>
</dbReference>
<organism evidence="11 12">
    <name type="scientific">Paraphaeosphaeria minitans</name>
    <dbReference type="NCBI Taxonomy" id="565426"/>
    <lineage>
        <taxon>Eukaryota</taxon>
        <taxon>Fungi</taxon>
        <taxon>Dikarya</taxon>
        <taxon>Ascomycota</taxon>
        <taxon>Pezizomycotina</taxon>
        <taxon>Dothideomycetes</taxon>
        <taxon>Pleosporomycetidae</taxon>
        <taxon>Pleosporales</taxon>
        <taxon>Massarineae</taxon>
        <taxon>Didymosphaeriaceae</taxon>
        <taxon>Paraphaeosphaeria</taxon>
    </lineage>
</organism>